<dbReference type="KEGG" id="dao:Desac_0362"/>
<dbReference type="Proteomes" id="UP000000483">
    <property type="component" value="Chromosome"/>
</dbReference>
<proteinExistence type="predicted"/>
<accession>F2NER3</accession>
<keyword evidence="7" id="KW-1185">Reference proteome</keyword>
<dbReference type="PANTHER" id="PTHR32347:SF23">
    <property type="entry name" value="BLL5650 PROTEIN"/>
    <property type="match status" value="1"/>
</dbReference>
<dbReference type="eggNOG" id="COG1566">
    <property type="taxonomic scope" value="Bacteria"/>
</dbReference>
<dbReference type="Gene3D" id="2.40.50.100">
    <property type="match status" value="2"/>
</dbReference>
<dbReference type="OrthoDB" id="9778236at2"/>
<dbReference type="Gene3D" id="1.10.287.470">
    <property type="entry name" value="Helix hairpin bin"/>
    <property type="match status" value="2"/>
</dbReference>
<name>F2NER3_DESAR</name>
<dbReference type="HOGENOM" id="CLU_018816_6_3_7"/>
<evidence type="ECO:0000256" key="3">
    <source>
        <dbReference type="SAM" id="Coils"/>
    </source>
</evidence>
<dbReference type="InterPro" id="IPR058647">
    <property type="entry name" value="BSH_CzcB-like"/>
</dbReference>
<reference evidence="7" key="2">
    <citation type="submission" date="2011-03" db="EMBL/GenBank/DDBJ databases">
        <title>The complete genome of Desulfobacca acetoxidans DSM 11109.</title>
        <authorList>
            <consortium name="US DOE Joint Genome Institute (JGI-PGF)"/>
            <person name="Lucas S."/>
            <person name="Copeland A."/>
            <person name="Lapidus A."/>
            <person name="Bruce D."/>
            <person name="Goodwin L."/>
            <person name="Pitluck S."/>
            <person name="Peters L."/>
            <person name="Kyrpides N."/>
            <person name="Mavromatis K."/>
            <person name="Ivanova N."/>
            <person name="Ovchinnikova G."/>
            <person name="Teshima H."/>
            <person name="Detter J.C."/>
            <person name="Han C."/>
            <person name="Land M."/>
            <person name="Hauser L."/>
            <person name="Markowitz V."/>
            <person name="Cheng J.-F."/>
            <person name="Hugenholtz P."/>
            <person name="Woyke T."/>
            <person name="Wu D."/>
            <person name="Spring S."/>
            <person name="Schueler E."/>
            <person name="Brambilla E."/>
            <person name="Klenk H.-P."/>
            <person name="Eisen J.A."/>
        </authorList>
    </citation>
    <scope>NUCLEOTIDE SEQUENCE [LARGE SCALE GENOMIC DNA]</scope>
    <source>
        <strain evidence="7">ATCC 700848 / DSM 11109 / ASRB2</strain>
    </source>
</reference>
<comment type="subcellular location">
    <subcellularLocation>
        <location evidence="1">Cell envelope</location>
    </subcellularLocation>
</comment>
<gene>
    <name evidence="6" type="ordered locus">Desac_0362</name>
</gene>
<dbReference type="InterPro" id="IPR050465">
    <property type="entry name" value="UPF0194_transport"/>
</dbReference>
<dbReference type="Gene3D" id="2.40.30.170">
    <property type="match status" value="1"/>
</dbReference>
<evidence type="ECO:0000259" key="4">
    <source>
        <dbReference type="Pfam" id="PF25954"/>
    </source>
</evidence>
<keyword evidence="2 3" id="KW-0175">Coiled coil</keyword>
<evidence type="ECO:0000313" key="6">
    <source>
        <dbReference type="EMBL" id="AEB08253.1"/>
    </source>
</evidence>
<dbReference type="RefSeq" id="WP_013705366.1">
    <property type="nucleotide sequence ID" value="NC_015388.1"/>
</dbReference>
<sequence>MNSRKKLIFTVVAGLLLLGAALSVFSQWRQGLPDGLLHANGRVEGDEVVIAPKIAGQIEAVFKDRGETAARRELLARLSSDQIQAQLDQARDRMLSWQERVQQAEIDLDYTASQVQTDIAASQARVAAVRARIEEAAAVLEKNRLDFHRYDSLYARRVAPKQKLDDAVANYQAADANKAALTKELSLAQAQLDRAELLPRTVELKRAELQMARASLAAAQAALREAEANLQDTFIYCPAAGILLTREIEPGEVVNPGTPLFTLVDLNQLYLKVFINEPDIGKIRLGQEARIYVDAFPDRPFKARVSRVSPRAEFTPKYVETLEERVKLVFAVELRAENPEGFLKPGMPGEGVIRWKDEVPWARPK</sequence>
<dbReference type="Pfam" id="PF25954">
    <property type="entry name" value="Beta-barrel_RND_2"/>
    <property type="match status" value="1"/>
</dbReference>
<feature type="domain" description="CzcB-like barrel-sandwich hybrid" evidence="5">
    <location>
        <begin position="48"/>
        <end position="265"/>
    </location>
</feature>
<evidence type="ECO:0000256" key="1">
    <source>
        <dbReference type="ARBA" id="ARBA00004196"/>
    </source>
</evidence>
<dbReference type="EMBL" id="CP002629">
    <property type="protein sequence ID" value="AEB08253.1"/>
    <property type="molecule type" value="Genomic_DNA"/>
</dbReference>
<feature type="domain" description="CusB-like beta-barrel" evidence="4">
    <location>
        <begin position="271"/>
        <end position="347"/>
    </location>
</feature>
<dbReference type="PANTHER" id="PTHR32347">
    <property type="entry name" value="EFFLUX SYSTEM COMPONENT YKNX-RELATED"/>
    <property type="match status" value="1"/>
</dbReference>
<dbReference type="AlphaFoldDB" id="F2NER3"/>
<reference evidence="6 7" key="1">
    <citation type="journal article" date="2011" name="Stand. Genomic Sci.">
        <title>Complete genome sequence of the acetate-degrading sulfate reducer Desulfobacca acetoxidans type strain (ASRB2).</title>
        <authorList>
            <person name="Goker M."/>
            <person name="Teshima H."/>
            <person name="Lapidus A."/>
            <person name="Nolan M."/>
            <person name="Lucas S."/>
            <person name="Hammon N."/>
            <person name="Deshpande S."/>
            <person name="Cheng J.F."/>
            <person name="Tapia R."/>
            <person name="Han C."/>
            <person name="Goodwin L."/>
            <person name="Pitluck S."/>
            <person name="Huntemann M."/>
            <person name="Liolios K."/>
            <person name="Ivanova N."/>
            <person name="Pagani I."/>
            <person name="Mavromatis K."/>
            <person name="Ovchinikova G."/>
            <person name="Pati A."/>
            <person name="Chen A."/>
            <person name="Palaniappan K."/>
            <person name="Land M."/>
            <person name="Hauser L."/>
            <person name="Brambilla E.M."/>
            <person name="Rohde M."/>
            <person name="Spring S."/>
            <person name="Detter J.C."/>
            <person name="Woyke T."/>
            <person name="Bristow J."/>
            <person name="Eisen J.A."/>
            <person name="Markowitz V."/>
            <person name="Hugenholtz P."/>
            <person name="Kyrpides N.C."/>
            <person name="Klenk H.P."/>
        </authorList>
    </citation>
    <scope>NUCLEOTIDE SEQUENCE [LARGE SCALE GENOMIC DNA]</scope>
    <source>
        <strain evidence="7">ATCC 700848 / DSM 11109 / ASRB2</strain>
    </source>
</reference>
<dbReference type="GO" id="GO:0030313">
    <property type="term" value="C:cell envelope"/>
    <property type="evidence" value="ECO:0007669"/>
    <property type="project" value="UniProtKB-SubCell"/>
</dbReference>
<dbReference type="PRINTS" id="PR01490">
    <property type="entry name" value="RTXTOXIND"/>
</dbReference>
<evidence type="ECO:0000259" key="5">
    <source>
        <dbReference type="Pfam" id="PF25973"/>
    </source>
</evidence>
<evidence type="ECO:0000256" key="2">
    <source>
        <dbReference type="ARBA" id="ARBA00023054"/>
    </source>
</evidence>
<dbReference type="InterPro" id="IPR058792">
    <property type="entry name" value="Beta-barrel_RND_2"/>
</dbReference>
<dbReference type="SUPFAM" id="SSF111369">
    <property type="entry name" value="HlyD-like secretion proteins"/>
    <property type="match status" value="1"/>
</dbReference>
<feature type="coiled-coil region" evidence="3">
    <location>
        <begin position="164"/>
        <end position="229"/>
    </location>
</feature>
<protein>
    <submittedName>
        <fullName evidence="6">Secretion protein HlyD family protein</fullName>
    </submittedName>
</protein>
<feature type="coiled-coil region" evidence="3">
    <location>
        <begin position="80"/>
        <end position="107"/>
    </location>
</feature>
<dbReference type="STRING" id="880072.Desac_0362"/>
<dbReference type="Pfam" id="PF25973">
    <property type="entry name" value="BSH_CzcB"/>
    <property type="match status" value="1"/>
</dbReference>
<organism evidence="6 7">
    <name type="scientific">Desulfobacca acetoxidans (strain ATCC 700848 / DSM 11109 / ASRB2)</name>
    <dbReference type="NCBI Taxonomy" id="880072"/>
    <lineage>
        <taxon>Bacteria</taxon>
        <taxon>Pseudomonadati</taxon>
        <taxon>Thermodesulfobacteriota</taxon>
        <taxon>Desulfobaccia</taxon>
        <taxon>Desulfobaccales</taxon>
        <taxon>Desulfobaccaceae</taxon>
        <taxon>Desulfobacca</taxon>
    </lineage>
</organism>
<evidence type="ECO:0000313" key="7">
    <source>
        <dbReference type="Proteomes" id="UP000000483"/>
    </source>
</evidence>